<feature type="region of interest" description="Disordered" evidence="1">
    <location>
        <begin position="1"/>
        <end position="33"/>
    </location>
</feature>
<evidence type="ECO:0000256" key="1">
    <source>
        <dbReference type="SAM" id="MobiDB-lite"/>
    </source>
</evidence>
<dbReference type="AlphaFoldDB" id="A0A9Q3PQZ7"/>
<name>A0A9Q3PQZ7_9BASI</name>
<dbReference type="Proteomes" id="UP000765509">
    <property type="component" value="Unassembled WGS sequence"/>
</dbReference>
<reference evidence="2" key="1">
    <citation type="submission" date="2021-03" db="EMBL/GenBank/DDBJ databases">
        <title>Draft genome sequence of rust myrtle Austropuccinia psidii MF-1, a brazilian biotype.</title>
        <authorList>
            <person name="Quecine M.C."/>
            <person name="Pachon D.M.R."/>
            <person name="Bonatelli M.L."/>
            <person name="Correr F.H."/>
            <person name="Franceschini L.M."/>
            <person name="Leite T.F."/>
            <person name="Margarido G.R.A."/>
            <person name="Almeida C.A."/>
            <person name="Ferrarezi J.A."/>
            <person name="Labate C.A."/>
        </authorList>
    </citation>
    <scope>NUCLEOTIDE SEQUENCE</scope>
    <source>
        <strain evidence="2">MF-1</strain>
    </source>
</reference>
<sequence>MSPRAKKNFFQPEEEGRRPLYGETDGLSPRGTQRQKLFVPTTIINSSDWINPELMTENTVHDHEFDINDPVNHKLTCAKLAQFIEWTHETSQN</sequence>
<dbReference type="EMBL" id="AVOT02084106">
    <property type="protein sequence ID" value="MBW0569287.1"/>
    <property type="molecule type" value="Genomic_DNA"/>
</dbReference>
<organism evidence="2 3">
    <name type="scientific">Austropuccinia psidii MF-1</name>
    <dbReference type="NCBI Taxonomy" id="1389203"/>
    <lineage>
        <taxon>Eukaryota</taxon>
        <taxon>Fungi</taxon>
        <taxon>Dikarya</taxon>
        <taxon>Basidiomycota</taxon>
        <taxon>Pucciniomycotina</taxon>
        <taxon>Pucciniomycetes</taxon>
        <taxon>Pucciniales</taxon>
        <taxon>Sphaerophragmiaceae</taxon>
        <taxon>Austropuccinia</taxon>
    </lineage>
</organism>
<gene>
    <name evidence="2" type="ORF">O181_109002</name>
</gene>
<proteinExistence type="predicted"/>
<evidence type="ECO:0000313" key="2">
    <source>
        <dbReference type="EMBL" id="MBW0569287.1"/>
    </source>
</evidence>
<keyword evidence="3" id="KW-1185">Reference proteome</keyword>
<evidence type="ECO:0000313" key="3">
    <source>
        <dbReference type="Proteomes" id="UP000765509"/>
    </source>
</evidence>
<protein>
    <submittedName>
        <fullName evidence="2">Uncharacterized protein</fullName>
    </submittedName>
</protein>
<accession>A0A9Q3PQZ7</accession>
<comment type="caution">
    <text evidence="2">The sequence shown here is derived from an EMBL/GenBank/DDBJ whole genome shotgun (WGS) entry which is preliminary data.</text>
</comment>